<evidence type="ECO:0000256" key="1">
    <source>
        <dbReference type="PROSITE-ProRule" id="PRU00047"/>
    </source>
</evidence>
<dbReference type="Pfam" id="PF00665">
    <property type="entry name" value="rve"/>
    <property type="match status" value="1"/>
</dbReference>
<feature type="region of interest" description="Disordered" evidence="2">
    <location>
        <begin position="836"/>
        <end position="888"/>
    </location>
</feature>
<dbReference type="Pfam" id="PF14244">
    <property type="entry name" value="Retrotran_gag_3"/>
    <property type="match status" value="1"/>
</dbReference>
<dbReference type="PROSITE" id="PS50994">
    <property type="entry name" value="INTEGRASE"/>
    <property type="match status" value="1"/>
</dbReference>
<dbReference type="InterPro" id="IPR025724">
    <property type="entry name" value="GAG-pre-integrase_dom"/>
</dbReference>
<dbReference type="InterPro" id="IPR001878">
    <property type="entry name" value="Znf_CCHC"/>
</dbReference>
<dbReference type="Proteomes" id="UP000694251">
    <property type="component" value="Chromosome 13"/>
</dbReference>
<evidence type="ECO:0000313" key="6">
    <source>
        <dbReference type="Proteomes" id="UP000694251"/>
    </source>
</evidence>
<comment type="caution">
    <text evidence="5">The sequence shown here is derived from an EMBL/GenBank/DDBJ whole genome shotgun (WGS) entry which is preliminary data.</text>
</comment>
<feature type="domain" description="Integrase catalytic" evidence="4">
    <location>
        <begin position="658"/>
        <end position="772"/>
    </location>
</feature>
<dbReference type="EMBL" id="JAEFBJ010000013">
    <property type="protein sequence ID" value="KAG7538253.1"/>
    <property type="molecule type" value="Genomic_DNA"/>
</dbReference>
<dbReference type="GO" id="GO:0003676">
    <property type="term" value="F:nucleic acid binding"/>
    <property type="evidence" value="ECO:0007669"/>
    <property type="project" value="InterPro"/>
</dbReference>
<sequence>MATQTQSTDHYDNPYFLHRSDHAGLILVSDRLATGADFHSWRRSMRMALNVRNKLGFIDGTILKPPDNHSDFGSWSRCNDMVATWIMNSVSKKIGQSLLFIPTAEGIWNSLLSRFKQDDAPRVYEIEQRLGSIQQGSLDVSAYYTELVTLWEEYRNYVELPVCTCGKCECNAAGLWEKLQHRSRVTKFLMGLNESYESTRRHILMLKPIPSIEDVFNMVTQDERQKNIKPKPENVIFQASDNVQHMNTNDQTAYSGPYENTACAVQNSFRPRSSRPLCTHCGQTGHVIQRCYKLHGYPPGYIPGFKSNAGFQSYQRPTSQQFQSITPFQSPANQFQTRGQTTVNQPRFQNHAVANVMTGPSFQYMPPPAVQVSNMDVSQMSGDQVQQLIQQLNARVQVSEVQAPSPSVSSITEKGVMDPQSSSGIVSYPQIFPNKFPSTSLRFENNNLTFQHQCLSTLSSKIPHGSWIIDSGATSHVCSDLALFHETAQVSGVTVSLPNEARVDITHCGTVHLSHSLILHDVLHVPSFKFNLISVSSLLKSSTCSAHFFPDFCYIQEYIQGLMIGKGYLLHNLYILQPHTSLHTSSSPTVASTSSHFSGSLKVDGHLWHQRLGHPSTDKLKLMSGTLSFPSSSLSTDVCHVCPVAKQKRLKFESNNHMSSLPFDLVHLDVWGPFAIESVEGYKYFLTIVDDCTRATWIYMLRNKSDVLKQFPIFIKHVQNQYKSTIKAIRTDNAPELAFTELVNEHGMLHQFSCAYTPQQNSVVERYSNGYKGYKVLHLDSNIVSVSRNVIFHEQEFPFITDNSLKPAHDIFGDPILPLSTPVAIDVPCPVASTSLHPSSSHHSATNHSRSSNTNSSSEIVTAETVPVSSHNARPKRSSKAPETEPKTFKQAITSLKWTKAMDVELDSMELNKTWSVVSLPPGKNVVGCKWVFTIKYNADGSIERYKARLVAKGFTQQEGVDYFDTFSPVAKLASVKLILGLAAKKGWSLCQMDITTAFLHSDLEEEIYMSLPQGYTPKSGSLPSNPVCRLHKSIYGLKQASRQWYKCLSKALLDDGFIQSYADNTLFVKIKGTSFIALLVYVDDILIASNDDDAVNSVKATLARQFKTKDLGPARFFLGLEIARNSEGISVCQRKYCLDLLADYGLLGCKPKSVPMDPKVPLNKETGTLLQDAKPFRELIGRLLYLCITRPDITYAVNRLSQFLSCPTDVHLHAGQNVLKYLKNNPGQGLFYSASTALCLNGFADADWGTCLDTRRSVTGMCVFLGTSLITWKSKKQDVCSSSSTEAEYRSGITSKVVL</sequence>
<feature type="domain" description="CCHC-type" evidence="3">
    <location>
        <begin position="278"/>
        <end position="291"/>
    </location>
</feature>
<name>A0A8T1Y1Y6_ARASU</name>
<evidence type="ECO:0000313" key="5">
    <source>
        <dbReference type="EMBL" id="KAG7538253.1"/>
    </source>
</evidence>
<dbReference type="CDD" id="cd09272">
    <property type="entry name" value="RNase_HI_RT_Ty1"/>
    <property type="match status" value="1"/>
</dbReference>
<dbReference type="GO" id="GO:0015074">
    <property type="term" value="P:DNA integration"/>
    <property type="evidence" value="ECO:0007669"/>
    <property type="project" value="InterPro"/>
</dbReference>
<gene>
    <name evidence="5" type="ORF">ISN44_As13g020470</name>
</gene>
<keyword evidence="1" id="KW-0479">Metal-binding</keyword>
<dbReference type="Pfam" id="PF13976">
    <property type="entry name" value="gag_pre-integrs"/>
    <property type="match status" value="1"/>
</dbReference>
<keyword evidence="1" id="KW-0862">Zinc</keyword>
<dbReference type="GO" id="GO:0008270">
    <property type="term" value="F:zinc ion binding"/>
    <property type="evidence" value="ECO:0007669"/>
    <property type="project" value="UniProtKB-KW"/>
</dbReference>
<keyword evidence="6" id="KW-1185">Reference proteome</keyword>
<dbReference type="Pfam" id="PF22936">
    <property type="entry name" value="Pol_BBD"/>
    <property type="match status" value="1"/>
</dbReference>
<protein>
    <submittedName>
        <fullName evidence="5">Retrotransposon gag domain</fullName>
    </submittedName>
</protein>
<dbReference type="Pfam" id="PF25597">
    <property type="entry name" value="SH3_retrovirus"/>
    <property type="match status" value="1"/>
</dbReference>
<dbReference type="PANTHER" id="PTHR37610:SF97">
    <property type="entry name" value="RETROTRANSPOSON GAG DOMAIN-CONTAINING PROTEIN"/>
    <property type="match status" value="1"/>
</dbReference>
<organism evidence="5 6">
    <name type="scientific">Arabidopsis suecica</name>
    <name type="common">Swedish thale-cress</name>
    <name type="synonym">Cardaminopsis suecica</name>
    <dbReference type="NCBI Taxonomy" id="45249"/>
    <lineage>
        <taxon>Eukaryota</taxon>
        <taxon>Viridiplantae</taxon>
        <taxon>Streptophyta</taxon>
        <taxon>Embryophyta</taxon>
        <taxon>Tracheophyta</taxon>
        <taxon>Spermatophyta</taxon>
        <taxon>Magnoliopsida</taxon>
        <taxon>eudicotyledons</taxon>
        <taxon>Gunneridae</taxon>
        <taxon>Pentapetalae</taxon>
        <taxon>rosids</taxon>
        <taxon>malvids</taxon>
        <taxon>Brassicales</taxon>
        <taxon>Brassicaceae</taxon>
        <taxon>Camelineae</taxon>
        <taxon>Arabidopsis</taxon>
    </lineage>
</organism>
<reference evidence="5 6" key="1">
    <citation type="submission" date="2020-12" db="EMBL/GenBank/DDBJ databases">
        <title>Concerted genomic and epigenomic changes stabilize Arabidopsis allopolyploids.</title>
        <authorList>
            <person name="Chen Z."/>
        </authorList>
    </citation>
    <scope>NUCLEOTIDE SEQUENCE [LARGE SCALE GENOMIC DNA]</scope>
    <source>
        <strain evidence="5">As9502</strain>
        <tissue evidence="5">Leaf</tissue>
    </source>
</reference>
<keyword evidence="1" id="KW-0863">Zinc-finger</keyword>
<dbReference type="InterPro" id="IPR054722">
    <property type="entry name" value="PolX-like_BBD"/>
</dbReference>
<feature type="compositionally biased region" description="Low complexity" evidence="2">
    <location>
        <begin position="836"/>
        <end position="858"/>
    </location>
</feature>
<evidence type="ECO:0000259" key="4">
    <source>
        <dbReference type="PROSITE" id="PS50994"/>
    </source>
</evidence>
<dbReference type="PANTHER" id="PTHR37610">
    <property type="entry name" value="CCHC-TYPE DOMAIN-CONTAINING PROTEIN"/>
    <property type="match status" value="1"/>
</dbReference>
<dbReference type="InterPro" id="IPR029472">
    <property type="entry name" value="Copia-like_N"/>
</dbReference>
<proteinExistence type="predicted"/>
<dbReference type="InterPro" id="IPR013103">
    <property type="entry name" value="RVT_2"/>
</dbReference>
<accession>A0A8T1Y1Y6</accession>
<evidence type="ECO:0000259" key="3">
    <source>
        <dbReference type="PROSITE" id="PS50158"/>
    </source>
</evidence>
<dbReference type="InterPro" id="IPR001584">
    <property type="entry name" value="Integrase_cat-core"/>
</dbReference>
<dbReference type="PROSITE" id="PS50158">
    <property type="entry name" value="ZF_CCHC"/>
    <property type="match status" value="1"/>
</dbReference>
<dbReference type="Pfam" id="PF07727">
    <property type="entry name" value="RVT_2"/>
    <property type="match status" value="1"/>
</dbReference>
<dbReference type="OrthoDB" id="1111814at2759"/>
<dbReference type="InterPro" id="IPR057670">
    <property type="entry name" value="SH3_retrovirus"/>
</dbReference>
<evidence type="ECO:0000256" key="2">
    <source>
        <dbReference type="SAM" id="MobiDB-lite"/>
    </source>
</evidence>